<dbReference type="PANTHER" id="PTHR43275">
    <property type="entry name" value="D-MALATE DEHYDROGENASE [DECARBOXYLATING]"/>
    <property type="match status" value="1"/>
</dbReference>
<keyword evidence="6" id="KW-0464">Manganese</keyword>
<evidence type="ECO:0000256" key="2">
    <source>
        <dbReference type="ARBA" id="ARBA00001946"/>
    </source>
</evidence>
<dbReference type="InterPro" id="IPR024084">
    <property type="entry name" value="IsoPropMal-DH-like_dom"/>
</dbReference>
<dbReference type="RefSeq" id="WP_092504372.1">
    <property type="nucleotide sequence ID" value="NZ_LT629695.1"/>
</dbReference>
<accession>A0A1G8DZ45</accession>
<evidence type="ECO:0000256" key="4">
    <source>
        <dbReference type="ARBA" id="ARBA00023002"/>
    </source>
</evidence>
<comment type="cofactor">
    <cofactor evidence="2">
        <name>Mg(2+)</name>
        <dbReference type="ChEBI" id="CHEBI:18420"/>
    </cofactor>
</comment>
<organism evidence="8 9">
    <name type="scientific">Agrococcus jejuensis</name>
    <dbReference type="NCBI Taxonomy" id="399736"/>
    <lineage>
        <taxon>Bacteria</taxon>
        <taxon>Bacillati</taxon>
        <taxon>Actinomycetota</taxon>
        <taxon>Actinomycetes</taxon>
        <taxon>Micrococcales</taxon>
        <taxon>Microbacteriaceae</taxon>
        <taxon>Agrococcus</taxon>
    </lineage>
</organism>
<dbReference type="Pfam" id="PF00180">
    <property type="entry name" value="Iso_dh"/>
    <property type="match status" value="1"/>
</dbReference>
<dbReference type="SMART" id="SM01329">
    <property type="entry name" value="Iso_dh"/>
    <property type="match status" value="1"/>
</dbReference>
<dbReference type="STRING" id="399736.SAMN04489720_1834"/>
<keyword evidence="5" id="KW-0520">NAD</keyword>
<sequence length="362" mass="38374">MTSHRTYVIDAIPGDGIGPEVVEPTIACVDRVASLHGFSIDWRARDWGSDRYRRTGAMMPVDGLDALADGDGILLGAVGDPDIDDVTTLWGLLIPIRRTFDQYVNVRPTTVLPGVQPAVADAVGMDLVIVRENVEGEYSEAGGRLHRGTEHELVIQEAVFTRRNTARVARYAASLADRRGAALVSATKSNGIIHSMPFWDEVVRDVVREEHPGLVLESVLIDALAARLVLKPRSASVIVASNLFGDILSDLAAAVAGSIGIAPSANLDPERRHPSLFEPVHGTAPDIVGRDLANPIGCLWAASLMLEHLGEHAAAASLHGAFSDVLAAGTRTRDLGGDASTTTFSRAVLDAIDVQSAAPALS</sequence>
<dbReference type="GO" id="GO:0016616">
    <property type="term" value="F:oxidoreductase activity, acting on the CH-OH group of donors, NAD or NADP as acceptor"/>
    <property type="evidence" value="ECO:0007669"/>
    <property type="project" value="InterPro"/>
</dbReference>
<name>A0A1G8DZ45_9MICO</name>
<dbReference type="Gene3D" id="3.40.718.10">
    <property type="entry name" value="Isopropylmalate Dehydrogenase"/>
    <property type="match status" value="1"/>
</dbReference>
<dbReference type="GO" id="GO:0051287">
    <property type="term" value="F:NAD binding"/>
    <property type="evidence" value="ECO:0007669"/>
    <property type="project" value="InterPro"/>
</dbReference>
<evidence type="ECO:0000259" key="7">
    <source>
        <dbReference type="SMART" id="SM01329"/>
    </source>
</evidence>
<evidence type="ECO:0000313" key="8">
    <source>
        <dbReference type="EMBL" id="SDH63036.1"/>
    </source>
</evidence>
<evidence type="ECO:0000313" key="9">
    <source>
        <dbReference type="Proteomes" id="UP000198822"/>
    </source>
</evidence>
<dbReference type="EMBL" id="LT629695">
    <property type="protein sequence ID" value="SDH63036.1"/>
    <property type="molecule type" value="Genomic_DNA"/>
</dbReference>
<evidence type="ECO:0000256" key="6">
    <source>
        <dbReference type="ARBA" id="ARBA00023211"/>
    </source>
</evidence>
<dbReference type="Proteomes" id="UP000198822">
    <property type="component" value="Chromosome I"/>
</dbReference>
<keyword evidence="3" id="KW-0479">Metal-binding</keyword>
<dbReference type="PROSITE" id="PS00470">
    <property type="entry name" value="IDH_IMDH"/>
    <property type="match status" value="1"/>
</dbReference>
<protein>
    <submittedName>
        <fullName evidence="8">Tartrate dehydrogenase/decarboxylase / D-malate dehydrogenase</fullName>
    </submittedName>
</protein>
<dbReference type="SUPFAM" id="SSF53659">
    <property type="entry name" value="Isocitrate/Isopropylmalate dehydrogenase-like"/>
    <property type="match status" value="1"/>
</dbReference>
<dbReference type="AlphaFoldDB" id="A0A1G8DZ45"/>
<keyword evidence="4" id="KW-0560">Oxidoreductase</keyword>
<dbReference type="OrthoDB" id="5289857at2"/>
<gene>
    <name evidence="8" type="ORF">SAMN04489720_1834</name>
</gene>
<comment type="cofactor">
    <cofactor evidence="1">
        <name>Mn(2+)</name>
        <dbReference type="ChEBI" id="CHEBI:29035"/>
    </cofactor>
</comment>
<keyword evidence="9" id="KW-1185">Reference proteome</keyword>
<evidence type="ECO:0000256" key="5">
    <source>
        <dbReference type="ARBA" id="ARBA00023027"/>
    </source>
</evidence>
<evidence type="ECO:0000256" key="1">
    <source>
        <dbReference type="ARBA" id="ARBA00001936"/>
    </source>
</evidence>
<dbReference type="InterPro" id="IPR019818">
    <property type="entry name" value="IsoCit/isopropylmalate_DH_CS"/>
</dbReference>
<dbReference type="GO" id="GO:0000287">
    <property type="term" value="F:magnesium ion binding"/>
    <property type="evidence" value="ECO:0007669"/>
    <property type="project" value="InterPro"/>
</dbReference>
<feature type="domain" description="Isopropylmalate dehydrogenase-like" evidence="7">
    <location>
        <begin position="8"/>
        <end position="348"/>
    </location>
</feature>
<dbReference type="PANTHER" id="PTHR43275:SF1">
    <property type="entry name" value="D-MALATE DEHYDROGENASE [DECARBOXYLATING]"/>
    <property type="match status" value="1"/>
</dbReference>
<reference evidence="9" key="1">
    <citation type="submission" date="2016-10" db="EMBL/GenBank/DDBJ databases">
        <authorList>
            <person name="Varghese N."/>
            <person name="Submissions S."/>
        </authorList>
    </citation>
    <scope>NUCLEOTIDE SEQUENCE [LARGE SCALE GENOMIC DNA]</scope>
    <source>
        <strain evidence="9">DSM 22002</strain>
    </source>
</reference>
<proteinExistence type="predicted"/>
<evidence type="ECO:0000256" key="3">
    <source>
        <dbReference type="ARBA" id="ARBA00022723"/>
    </source>
</evidence>
<dbReference type="InterPro" id="IPR050501">
    <property type="entry name" value="ICDH/IPMDH"/>
</dbReference>